<keyword evidence="2" id="KW-0813">Transport</keyword>
<dbReference type="AlphaFoldDB" id="A0A3M3G4G1"/>
<dbReference type="GO" id="GO:0006865">
    <property type="term" value="P:amino acid transport"/>
    <property type="evidence" value="ECO:0007669"/>
    <property type="project" value="TreeGrafter"/>
</dbReference>
<dbReference type="Gene3D" id="3.40.190.10">
    <property type="entry name" value="Periplasmic binding protein-like II"/>
    <property type="match status" value="2"/>
</dbReference>
<evidence type="ECO:0000256" key="1">
    <source>
        <dbReference type="ARBA" id="ARBA00010333"/>
    </source>
</evidence>
<evidence type="ECO:0000313" key="5">
    <source>
        <dbReference type="EMBL" id="RMM68242.1"/>
    </source>
</evidence>
<dbReference type="InterPro" id="IPR051455">
    <property type="entry name" value="Bact_solute-bind_prot3"/>
</dbReference>
<dbReference type="EMBL" id="RBON01000165">
    <property type="protein sequence ID" value="RMM68242.1"/>
    <property type="molecule type" value="Genomic_DNA"/>
</dbReference>
<name>A0A3M3G4G1_PSESG</name>
<dbReference type="SUPFAM" id="SSF53850">
    <property type="entry name" value="Periplasmic binding protein-like II"/>
    <property type="match status" value="1"/>
</dbReference>
<dbReference type="SMART" id="SM00062">
    <property type="entry name" value="PBPb"/>
    <property type="match status" value="1"/>
</dbReference>
<dbReference type="PANTHER" id="PTHR30085:SF6">
    <property type="entry name" value="ABC TRANSPORTER GLUTAMINE-BINDING PROTEIN GLNH"/>
    <property type="match status" value="1"/>
</dbReference>
<proteinExistence type="inferred from homology"/>
<sequence length="411" mass="46308">MINRFLVDRVTKATFKIRSSRSIWRLTADGDKPSVRPAPEKLPETTTWRKTSMPGIISDWSAVLAMHRSFALEISIQSYQKIIKSKGQLGSGNIMDASVFDIKKRGYLRVGVSLGLIGLSSKNSEGEWSGFDVDLARAVSVAIFGDDQCIEYFPLASNDRFDALQQNIIDLGCFNSSITFSRETISEVKFCHPMLFDGEMLMTKSAGGMSRPIVSGEIRVAALEGSTTGDNLNRYFREQNLKGVVHLYKTFDDARNAYNLDVCNYYCLDGYLLSGEQTKLRDSRDHVILEQMISREAMSPATLSSKTQLTSAVTWVLRSIIESENIGINSHNLNAFYELENWYIRKYLHPDPRISSKLGISPSFTADVVKNVGNYEEIFERHLGSKSILRQTRRENRLRSVGGLLYSPLFI</sequence>
<dbReference type="Proteomes" id="UP000276829">
    <property type="component" value="Unassembled WGS sequence"/>
</dbReference>
<organism evidence="5 6">
    <name type="scientific">Pseudomonas savastanoi pv. glycinea</name>
    <name type="common">Pseudomonas syringae pv. glycinea</name>
    <dbReference type="NCBI Taxonomy" id="318"/>
    <lineage>
        <taxon>Bacteria</taxon>
        <taxon>Pseudomonadati</taxon>
        <taxon>Pseudomonadota</taxon>
        <taxon>Gammaproteobacteria</taxon>
        <taxon>Pseudomonadales</taxon>
        <taxon>Pseudomonadaceae</taxon>
        <taxon>Pseudomonas</taxon>
    </lineage>
</organism>
<evidence type="ECO:0000256" key="2">
    <source>
        <dbReference type="ARBA" id="ARBA00022448"/>
    </source>
</evidence>
<feature type="domain" description="Solute-binding protein family 3/N-terminal" evidence="4">
    <location>
        <begin position="107"/>
        <end position="335"/>
    </location>
</feature>
<keyword evidence="3" id="KW-0732">Signal</keyword>
<evidence type="ECO:0000256" key="3">
    <source>
        <dbReference type="ARBA" id="ARBA00022729"/>
    </source>
</evidence>
<evidence type="ECO:0000259" key="4">
    <source>
        <dbReference type="SMART" id="SM00062"/>
    </source>
</evidence>
<dbReference type="Pfam" id="PF00497">
    <property type="entry name" value="SBP_bac_3"/>
    <property type="match status" value="1"/>
</dbReference>
<dbReference type="PANTHER" id="PTHR30085">
    <property type="entry name" value="AMINO ACID ABC TRANSPORTER PERMEASE"/>
    <property type="match status" value="1"/>
</dbReference>
<gene>
    <name evidence="5" type="ORF">ALQ73_05013</name>
</gene>
<comment type="similarity">
    <text evidence="1">Belongs to the bacterial solute-binding protein 3 family.</text>
</comment>
<protein>
    <submittedName>
        <fullName evidence="5">Putative Amino-acid binding protein</fullName>
    </submittedName>
</protein>
<dbReference type="InterPro" id="IPR001638">
    <property type="entry name" value="Solute-binding_3/MltF_N"/>
</dbReference>
<evidence type="ECO:0000313" key="6">
    <source>
        <dbReference type="Proteomes" id="UP000276829"/>
    </source>
</evidence>
<comment type="caution">
    <text evidence="5">The sequence shown here is derived from an EMBL/GenBank/DDBJ whole genome shotgun (WGS) entry which is preliminary data.</text>
</comment>
<accession>A0A3M3G4G1</accession>
<reference evidence="5 6" key="1">
    <citation type="submission" date="2018-08" db="EMBL/GenBank/DDBJ databases">
        <title>Recombination of ecologically and evolutionarily significant loci maintains genetic cohesion in the Pseudomonas syringae species complex.</title>
        <authorList>
            <person name="Dillon M."/>
            <person name="Thakur S."/>
            <person name="Almeida R.N.D."/>
            <person name="Weir B.S."/>
            <person name="Guttman D.S."/>
        </authorList>
    </citation>
    <scope>NUCLEOTIDE SEQUENCE [LARGE SCALE GENOMIC DNA]</scope>
    <source>
        <strain evidence="5 6">ICMP 4324</strain>
    </source>
</reference>